<dbReference type="InterPro" id="IPR040350">
    <property type="entry name" value="TMEM272"/>
</dbReference>
<feature type="transmembrane region" description="Helical" evidence="2">
    <location>
        <begin position="170"/>
        <end position="188"/>
    </location>
</feature>
<feature type="transmembrane region" description="Helical" evidence="2">
    <location>
        <begin position="120"/>
        <end position="138"/>
    </location>
</feature>
<accession>A0AAQ4F0D4</accession>
<keyword evidence="2" id="KW-0472">Membrane</keyword>
<evidence type="ECO:0000313" key="4">
    <source>
        <dbReference type="Proteomes" id="UP001321473"/>
    </source>
</evidence>
<dbReference type="AlphaFoldDB" id="A0AAQ4F0D4"/>
<proteinExistence type="predicted"/>
<sequence>MASGDTHRLCSETEFAMTLPPYSDSPSPTPFRSPAEDDLPPSYDDITDPNAPPPSYQSLFGKVREVHKTSSGVLNFLLNVAVLILGTLGCTILIGVTFIIPVSMIVIGTIYINDCPAEKYIPIFLVMGGVFGVLRTLLDVCGKCRRPDSSGEAGRNANEEQRAEERTWSTLVNCFLFAWYVAGCVWVYRAYPPDYTNSESPEFCDRTLYLFAFGLVTAGLLSLGLLAACLCCLTVFSLLSSKE</sequence>
<dbReference type="PANTHER" id="PTHR33444">
    <property type="entry name" value="SI:DKEY-19B23.12-RELATED"/>
    <property type="match status" value="1"/>
</dbReference>
<evidence type="ECO:0000256" key="2">
    <source>
        <dbReference type="SAM" id="Phobius"/>
    </source>
</evidence>
<gene>
    <name evidence="3" type="ORF">V5799_018046</name>
</gene>
<dbReference type="PANTHER" id="PTHR33444:SF2">
    <property type="entry name" value="MARVEL DOMAIN-CONTAINING PROTEIN"/>
    <property type="match status" value="1"/>
</dbReference>
<protein>
    <submittedName>
        <fullName evidence="3">Uncharacterized protein</fullName>
    </submittedName>
</protein>
<dbReference type="Proteomes" id="UP001321473">
    <property type="component" value="Unassembled WGS sequence"/>
</dbReference>
<organism evidence="3 4">
    <name type="scientific">Amblyomma americanum</name>
    <name type="common">Lone star tick</name>
    <dbReference type="NCBI Taxonomy" id="6943"/>
    <lineage>
        <taxon>Eukaryota</taxon>
        <taxon>Metazoa</taxon>
        <taxon>Ecdysozoa</taxon>
        <taxon>Arthropoda</taxon>
        <taxon>Chelicerata</taxon>
        <taxon>Arachnida</taxon>
        <taxon>Acari</taxon>
        <taxon>Parasitiformes</taxon>
        <taxon>Ixodida</taxon>
        <taxon>Ixodoidea</taxon>
        <taxon>Ixodidae</taxon>
        <taxon>Amblyomminae</taxon>
        <taxon>Amblyomma</taxon>
    </lineage>
</organism>
<keyword evidence="2" id="KW-0812">Transmembrane</keyword>
<feature type="compositionally biased region" description="Basic and acidic residues" evidence="1">
    <location>
        <begin position="1"/>
        <end position="11"/>
    </location>
</feature>
<feature type="region of interest" description="Disordered" evidence="1">
    <location>
        <begin position="1"/>
        <end position="48"/>
    </location>
</feature>
<name>A0AAQ4F0D4_AMBAM</name>
<comment type="caution">
    <text evidence="3">The sequence shown here is derived from an EMBL/GenBank/DDBJ whole genome shotgun (WGS) entry which is preliminary data.</text>
</comment>
<keyword evidence="2" id="KW-1133">Transmembrane helix</keyword>
<keyword evidence="4" id="KW-1185">Reference proteome</keyword>
<dbReference type="EMBL" id="JARKHS020008606">
    <property type="protein sequence ID" value="KAK8780614.1"/>
    <property type="molecule type" value="Genomic_DNA"/>
</dbReference>
<feature type="transmembrane region" description="Helical" evidence="2">
    <location>
        <begin position="76"/>
        <end position="100"/>
    </location>
</feature>
<evidence type="ECO:0000313" key="3">
    <source>
        <dbReference type="EMBL" id="KAK8780614.1"/>
    </source>
</evidence>
<reference evidence="3 4" key="1">
    <citation type="journal article" date="2023" name="Arcadia Sci">
        <title>De novo assembly of a long-read Amblyomma americanum tick genome.</title>
        <authorList>
            <person name="Chou S."/>
            <person name="Poskanzer K.E."/>
            <person name="Rollins M."/>
            <person name="Thuy-Boun P.S."/>
        </authorList>
    </citation>
    <scope>NUCLEOTIDE SEQUENCE [LARGE SCALE GENOMIC DNA]</scope>
    <source>
        <strain evidence="3">F_SG_1</strain>
        <tissue evidence="3">Salivary glands</tissue>
    </source>
</reference>
<evidence type="ECO:0000256" key="1">
    <source>
        <dbReference type="SAM" id="MobiDB-lite"/>
    </source>
</evidence>
<feature type="transmembrane region" description="Helical" evidence="2">
    <location>
        <begin position="208"/>
        <end position="239"/>
    </location>
</feature>